<proteinExistence type="predicted"/>
<accession>A0A4U6TY39</accession>
<dbReference type="Proteomes" id="UP000298652">
    <property type="component" value="Chromosome 7"/>
</dbReference>
<name>A0A4U6TY39_SETVI</name>
<dbReference type="EMBL" id="CM016558">
    <property type="protein sequence ID" value="TKW07881.1"/>
    <property type="molecule type" value="Genomic_DNA"/>
</dbReference>
<reference evidence="1" key="1">
    <citation type="submission" date="2019-03" db="EMBL/GenBank/DDBJ databases">
        <title>WGS assembly of Setaria viridis.</title>
        <authorList>
            <person name="Huang P."/>
            <person name="Jenkins J."/>
            <person name="Grimwood J."/>
            <person name="Barry K."/>
            <person name="Healey A."/>
            <person name="Mamidi S."/>
            <person name="Sreedasyam A."/>
            <person name="Shu S."/>
            <person name="Feldman M."/>
            <person name="Wu J."/>
            <person name="Yu Y."/>
            <person name="Chen C."/>
            <person name="Johnson J."/>
            <person name="Rokhsar D."/>
            <person name="Baxter I."/>
            <person name="Schmutz J."/>
            <person name="Brutnell T."/>
            <person name="Kellogg E."/>
        </authorList>
    </citation>
    <scope>NUCLEOTIDE SEQUENCE [LARGE SCALE GENOMIC DNA]</scope>
</reference>
<keyword evidence="2" id="KW-1185">Reference proteome</keyword>
<dbReference type="Gramene" id="TKW07881">
    <property type="protein sequence ID" value="TKW07881"/>
    <property type="gene ID" value="SEVIR_7G336900v2"/>
</dbReference>
<protein>
    <submittedName>
        <fullName evidence="1">Uncharacterized protein</fullName>
    </submittedName>
</protein>
<dbReference type="AlphaFoldDB" id="A0A4U6TY39"/>
<evidence type="ECO:0000313" key="2">
    <source>
        <dbReference type="Proteomes" id="UP000298652"/>
    </source>
</evidence>
<gene>
    <name evidence="1" type="ORF">SEVIR_7G336900v2</name>
</gene>
<organism evidence="1 2">
    <name type="scientific">Setaria viridis</name>
    <name type="common">Green bristlegrass</name>
    <name type="synonym">Setaria italica subsp. viridis</name>
    <dbReference type="NCBI Taxonomy" id="4556"/>
    <lineage>
        <taxon>Eukaryota</taxon>
        <taxon>Viridiplantae</taxon>
        <taxon>Streptophyta</taxon>
        <taxon>Embryophyta</taxon>
        <taxon>Tracheophyta</taxon>
        <taxon>Spermatophyta</taxon>
        <taxon>Magnoliopsida</taxon>
        <taxon>Liliopsida</taxon>
        <taxon>Poales</taxon>
        <taxon>Poaceae</taxon>
        <taxon>PACMAD clade</taxon>
        <taxon>Panicoideae</taxon>
        <taxon>Panicodae</taxon>
        <taxon>Paniceae</taxon>
        <taxon>Cenchrinae</taxon>
        <taxon>Setaria</taxon>
    </lineage>
</organism>
<evidence type="ECO:0000313" key="1">
    <source>
        <dbReference type="EMBL" id="TKW07881.1"/>
    </source>
</evidence>
<sequence length="116" mass="12975">MCWGLSSYINLRVQMKNRDRSGLKWIARARGLFLSICNESHVPILASSWLFEGRFGSACHVIVCINVLIHCATYGNMLGVLSNPRMRSLQAVFLLTYLPASIVKCAELAGLIRKSF</sequence>